<evidence type="ECO:0008006" key="11">
    <source>
        <dbReference type="Google" id="ProtNLM"/>
    </source>
</evidence>
<dbReference type="EMBL" id="ASSP01000016">
    <property type="protein sequence ID" value="EOS11999.1"/>
    <property type="molecule type" value="Genomic_DNA"/>
</dbReference>
<dbReference type="PANTHER" id="PTHR35803:SF2">
    <property type="entry name" value="RETAINING ALPHA-GALACTOSIDASE"/>
    <property type="match status" value="1"/>
</dbReference>
<dbReference type="InterPro" id="IPR014718">
    <property type="entry name" value="GH-type_carb-bd"/>
</dbReference>
<evidence type="ECO:0000256" key="1">
    <source>
        <dbReference type="ARBA" id="ARBA00001913"/>
    </source>
</evidence>
<dbReference type="Gene3D" id="2.60.40.1180">
    <property type="entry name" value="Golgi alpha-mannosidase II"/>
    <property type="match status" value="1"/>
</dbReference>
<dbReference type="Gene3D" id="3.20.20.70">
    <property type="entry name" value="Aldolase class I"/>
    <property type="match status" value="1"/>
</dbReference>
<organism evidence="9 10">
    <name type="scientific">Phocaeicola sartorii</name>
    <dbReference type="NCBI Taxonomy" id="671267"/>
    <lineage>
        <taxon>Bacteria</taxon>
        <taxon>Pseudomonadati</taxon>
        <taxon>Bacteroidota</taxon>
        <taxon>Bacteroidia</taxon>
        <taxon>Bacteroidales</taxon>
        <taxon>Bacteroidaceae</taxon>
        <taxon>Phocaeicola</taxon>
    </lineage>
</organism>
<keyword evidence="3" id="KW-0378">Hydrolase</keyword>
<evidence type="ECO:0000313" key="9">
    <source>
        <dbReference type="EMBL" id="EOS11999.1"/>
    </source>
</evidence>
<dbReference type="AlphaFoldDB" id="R9I711"/>
<dbReference type="InterPro" id="IPR052720">
    <property type="entry name" value="Glycosyl_hydrolase_97"/>
</dbReference>
<evidence type="ECO:0000313" key="10">
    <source>
        <dbReference type="Proteomes" id="UP000014200"/>
    </source>
</evidence>
<feature type="domain" description="Glycosyl-hydrolase 97 C-terminal oligomerisation" evidence="8">
    <location>
        <begin position="598"/>
        <end position="688"/>
    </location>
</feature>
<dbReference type="Gene3D" id="2.70.98.10">
    <property type="match status" value="1"/>
</dbReference>
<dbReference type="Proteomes" id="UP000014200">
    <property type="component" value="Unassembled WGS sequence"/>
</dbReference>
<proteinExistence type="predicted"/>
<evidence type="ECO:0000256" key="4">
    <source>
        <dbReference type="ARBA" id="ARBA00022837"/>
    </source>
</evidence>
<dbReference type="PATRIC" id="fig|1235788.3.peg.2639"/>
<evidence type="ECO:0000256" key="3">
    <source>
        <dbReference type="ARBA" id="ARBA00022801"/>
    </source>
</evidence>
<feature type="domain" description="Glycosyl-hydrolase 97 catalytic" evidence="6">
    <location>
        <begin position="345"/>
        <end position="501"/>
    </location>
</feature>
<dbReference type="InterPro" id="IPR013780">
    <property type="entry name" value="Glyco_hydro_b"/>
</dbReference>
<dbReference type="InterPro" id="IPR029486">
    <property type="entry name" value="GH97_N"/>
</dbReference>
<dbReference type="Pfam" id="PF14509">
    <property type="entry name" value="GH97_C"/>
    <property type="match status" value="1"/>
</dbReference>
<feature type="domain" description="Glycosyl-hydrolase 97 N-terminal" evidence="7">
    <location>
        <begin position="69"/>
        <end position="332"/>
    </location>
</feature>
<dbReference type="GO" id="GO:0030246">
    <property type="term" value="F:carbohydrate binding"/>
    <property type="evidence" value="ECO:0007669"/>
    <property type="project" value="InterPro"/>
</dbReference>
<dbReference type="InterPro" id="IPR013785">
    <property type="entry name" value="Aldolase_TIM"/>
</dbReference>
<dbReference type="InterPro" id="IPR029483">
    <property type="entry name" value="GH97_C"/>
</dbReference>
<keyword evidence="4" id="KW-0106">Calcium</keyword>
<protein>
    <recommendedName>
        <fullName evidence="11">Glycoside hydrolase family 97 protein</fullName>
    </recommendedName>
</protein>
<dbReference type="HOGENOM" id="CLU_011166_1_1_10"/>
<name>R9I711_9BACT</name>
<sequence length="689" mass="77385">MALCQRGWCAGTDSHLEKSGWKDYFLRVDKDRLIYINEEIEMKKILIGIYGVAVLCLSGCGQKAAVWEVASPDGNVRFVTETVGGEGEDTELQYKIMYKDSVVVNPSRLGIVMNGHEYGRNVRLEDVSFKSIDESYELKAGKRLLAHNRCEEMTLTFADGHTLPFQFIVRVFDDGAAFRYSFPAQVDSLFTIENELTEFAVPVGGKAWIHPYDWNDRFKPSYEQYSKNEIAVNALPDHDKGWAFPMLFHTNGVWMMITEACLDGTYPATHVDNSGKGEVYKIRFPEAEEPVIPDSPEPVSTLPWCTPWRAIVIGTELNTVFTTQMVSHLNPPSVIEDASWIKAGRSAWSWWYDGSSARSYKEQLKYVDLCCEMGWEYLLIDAGWPDMDGKGVEGVVAYAAERGIGVWLWYHSGSGRGEDTPLQHRLMADTQLRRAEMERISKMGVKGIKVDFFDTDKQRIIANYPAILKDAADYRLLVDLHGATLPRGLERTYPNLLTTEAIRGAETLGRQERCDRAAEHNATVPFTRNVVGSMDYTPVTFSNKIRQGVPAFRRTSVAHQLALAVVFESGFQCFADRAEAYLSLPEIPRDFLKKVPAAWDESLLLAGYPSDYVVVARRKGDTWFIGGINGKNQEREISFALPESGAGKAFTLIKDGEDIHSFDYEEVKPEDGRLHLTLAGNGGFAAIIN</sequence>
<dbReference type="InterPro" id="IPR017853">
    <property type="entry name" value="GH"/>
</dbReference>
<dbReference type="SUPFAM" id="SSF51445">
    <property type="entry name" value="(Trans)glycosidases"/>
    <property type="match status" value="1"/>
</dbReference>
<evidence type="ECO:0000259" key="6">
    <source>
        <dbReference type="Pfam" id="PF10566"/>
    </source>
</evidence>
<reference evidence="9 10" key="1">
    <citation type="submission" date="2013-04" db="EMBL/GenBank/DDBJ databases">
        <title>The Genome Sequence of Bacteroides massiliensis dnLKV3.</title>
        <authorList>
            <consortium name="The Broad Institute Genomics Platform"/>
            <consortium name="The Broad Institute Genome Sequencing Center for Infectious Disease"/>
            <person name="Earl A."/>
            <person name="Xavier R."/>
            <person name="Kuhn K."/>
            <person name="Stappenbeck T."/>
            <person name="Walker B."/>
            <person name="Young S."/>
            <person name="Zeng Q."/>
            <person name="Gargeya S."/>
            <person name="Fitzgerald M."/>
            <person name="Haas B."/>
            <person name="Abouelleil A."/>
            <person name="Allen A.W."/>
            <person name="Alvarado L."/>
            <person name="Arachchi H.M."/>
            <person name="Berlin A.M."/>
            <person name="Chapman S.B."/>
            <person name="Gainer-Dewar J."/>
            <person name="Goldberg J."/>
            <person name="Griggs A."/>
            <person name="Gujja S."/>
            <person name="Hansen M."/>
            <person name="Howarth C."/>
            <person name="Imamovic A."/>
            <person name="Ireland A."/>
            <person name="Larimer J."/>
            <person name="McCowan C."/>
            <person name="Murphy C."/>
            <person name="Pearson M."/>
            <person name="Poon T.W."/>
            <person name="Priest M."/>
            <person name="Roberts A."/>
            <person name="Saif S."/>
            <person name="Shea T."/>
            <person name="Sisk P."/>
            <person name="Sykes S."/>
            <person name="Wortman J."/>
            <person name="Nusbaum C."/>
            <person name="Birren B."/>
        </authorList>
    </citation>
    <scope>NUCLEOTIDE SEQUENCE [LARGE SCALE GENOMIC DNA]</scope>
    <source>
        <strain evidence="10">dnLKV3</strain>
    </source>
</reference>
<dbReference type="PANTHER" id="PTHR35803">
    <property type="entry name" value="GLUCAN 1,4-ALPHA-GLUCOSIDASE SUSB-RELATED"/>
    <property type="match status" value="1"/>
</dbReference>
<dbReference type="InterPro" id="IPR019563">
    <property type="entry name" value="GH97_catalytic"/>
</dbReference>
<comment type="subunit">
    <text evidence="2">Monomer.</text>
</comment>
<evidence type="ECO:0000259" key="7">
    <source>
        <dbReference type="Pfam" id="PF14508"/>
    </source>
</evidence>
<dbReference type="GO" id="GO:0016798">
    <property type="term" value="F:hydrolase activity, acting on glycosyl bonds"/>
    <property type="evidence" value="ECO:0007669"/>
    <property type="project" value="UniProtKB-KW"/>
</dbReference>
<comment type="cofactor">
    <cofactor evidence="1">
        <name>Ca(2+)</name>
        <dbReference type="ChEBI" id="CHEBI:29108"/>
    </cofactor>
</comment>
<dbReference type="Pfam" id="PF10566">
    <property type="entry name" value="Glyco_hydro_97"/>
    <property type="match status" value="1"/>
</dbReference>
<evidence type="ECO:0000259" key="8">
    <source>
        <dbReference type="Pfam" id="PF14509"/>
    </source>
</evidence>
<gene>
    <name evidence="9" type="ORF">C802_02574</name>
</gene>
<dbReference type="Pfam" id="PF14508">
    <property type="entry name" value="GH97_N"/>
    <property type="match status" value="1"/>
</dbReference>
<evidence type="ECO:0000256" key="5">
    <source>
        <dbReference type="ARBA" id="ARBA00023295"/>
    </source>
</evidence>
<dbReference type="STRING" id="1235788.C802_02574"/>
<evidence type="ECO:0000256" key="2">
    <source>
        <dbReference type="ARBA" id="ARBA00011245"/>
    </source>
</evidence>
<accession>R9I711</accession>
<keyword evidence="5" id="KW-0326">Glycosidase</keyword>
<comment type="caution">
    <text evidence="9">The sequence shown here is derived from an EMBL/GenBank/DDBJ whole genome shotgun (WGS) entry which is preliminary data.</text>
</comment>
<keyword evidence="10" id="KW-1185">Reference proteome</keyword>